<feature type="domain" description="CBS" evidence="4">
    <location>
        <begin position="75"/>
        <end position="133"/>
    </location>
</feature>
<evidence type="ECO:0000256" key="1">
    <source>
        <dbReference type="ARBA" id="ARBA00022737"/>
    </source>
</evidence>
<dbReference type="PATRIC" id="fig|301375.6.peg.877"/>
<evidence type="ECO:0000256" key="2">
    <source>
        <dbReference type="ARBA" id="ARBA00023167"/>
    </source>
</evidence>
<dbReference type="Gene3D" id="3.10.580.10">
    <property type="entry name" value="CBS-domain"/>
    <property type="match status" value="1"/>
</dbReference>
<dbReference type="SUPFAM" id="SSF54631">
    <property type="entry name" value="CBS-domain pair"/>
    <property type="match status" value="1"/>
</dbReference>
<dbReference type="InterPro" id="IPR000644">
    <property type="entry name" value="CBS_dom"/>
</dbReference>
<evidence type="ECO:0000313" key="8">
    <source>
        <dbReference type="Proteomes" id="UP000057043"/>
    </source>
</evidence>
<evidence type="ECO:0000259" key="4">
    <source>
        <dbReference type="PROSITE" id="PS51371"/>
    </source>
</evidence>
<accession>A0A117LF19</accession>
<evidence type="ECO:0000256" key="3">
    <source>
        <dbReference type="PROSITE-ProRule" id="PRU00703"/>
    </source>
</evidence>
<dbReference type="PROSITE" id="PS51371">
    <property type="entry name" value="CBS"/>
    <property type="match status" value="2"/>
</dbReference>
<protein>
    <submittedName>
        <fullName evidence="5">Putative signal-transduction protein with CBS domain</fullName>
    </submittedName>
</protein>
<dbReference type="EMBL" id="LGHB01000029">
    <property type="protein sequence ID" value="KUK95655.1"/>
    <property type="molecule type" value="Genomic_DNA"/>
</dbReference>
<evidence type="ECO:0000313" key="7">
    <source>
        <dbReference type="Proteomes" id="UP000053961"/>
    </source>
</evidence>
<keyword evidence="3" id="KW-0129">CBS domain</keyword>
<proteinExistence type="predicted"/>
<evidence type="ECO:0000313" key="6">
    <source>
        <dbReference type="EMBL" id="KUK95655.1"/>
    </source>
</evidence>
<dbReference type="PANTHER" id="PTHR48108:SF26">
    <property type="entry name" value="CBS DOMAIN-CONTAINING PROTEIN DDB_G0289609"/>
    <property type="match status" value="1"/>
</dbReference>
<dbReference type="PANTHER" id="PTHR48108">
    <property type="entry name" value="CBS DOMAIN-CONTAINING PROTEIN CBSX2, CHLOROPLASTIC"/>
    <property type="match status" value="1"/>
</dbReference>
<feature type="domain" description="CBS" evidence="4">
    <location>
        <begin position="7"/>
        <end position="66"/>
    </location>
</feature>
<keyword evidence="2" id="KW-0028">Amino-acid biosynthesis</keyword>
<dbReference type="GO" id="GO:0009086">
    <property type="term" value="P:methionine biosynthetic process"/>
    <property type="evidence" value="ECO:0007669"/>
    <property type="project" value="UniProtKB-KW"/>
</dbReference>
<keyword evidence="1" id="KW-0677">Repeat</keyword>
<organism evidence="5 8">
    <name type="scientific">Methanothrix harundinacea</name>
    <dbReference type="NCBI Taxonomy" id="301375"/>
    <lineage>
        <taxon>Archaea</taxon>
        <taxon>Methanobacteriati</taxon>
        <taxon>Methanobacteriota</taxon>
        <taxon>Stenosarchaea group</taxon>
        <taxon>Methanomicrobia</taxon>
        <taxon>Methanotrichales</taxon>
        <taxon>Methanotrichaceae</taxon>
        <taxon>Methanothrix</taxon>
    </lineage>
</organism>
<comment type="caution">
    <text evidence="5">The sequence shown here is derived from an EMBL/GenBank/DDBJ whole genome shotgun (WGS) entry which is preliminary data.</text>
</comment>
<dbReference type="SMART" id="SM00116">
    <property type="entry name" value="CBS"/>
    <property type="match status" value="2"/>
</dbReference>
<dbReference type="Pfam" id="PF00571">
    <property type="entry name" value="CBS"/>
    <property type="match status" value="2"/>
</dbReference>
<dbReference type="Proteomes" id="UP000053961">
    <property type="component" value="Unassembled WGS sequence"/>
</dbReference>
<keyword evidence="2" id="KW-0486">Methionine biosynthesis</keyword>
<sequence length="135" mass="14769">MKVRDLMTYPILTVEVDTTVFDAIQMMVRDKRGSVLVVEGGLLKQVVGIVTISGMFEQVFARGIDPRNVMIWEIMTPAPLVTIGPNASTKKAAEIMLEHNIRRLPVVECGALVGIITSKDLLRCIGNSEADDKSA</sequence>
<gene>
    <name evidence="5" type="ORF">XD72_2010</name>
    <name evidence="6" type="ORF">XE07_1679</name>
</gene>
<dbReference type="Proteomes" id="UP000057043">
    <property type="component" value="Unassembled WGS sequence"/>
</dbReference>
<dbReference type="InterPro" id="IPR046342">
    <property type="entry name" value="CBS_dom_sf"/>
</dbReference>
<reference evidence="6" key="1">
    <citation type="journal article" date="2015" name="MBio">
        <title>Genome-resolved metagenomic analysis reveals roles for candidate phyla and other microbial community members in biogeochemical transformations in oil reservoirs.</title>
        <authorList>
            <person name="Hu P."/>
            <person name="Tom L."/>
            <person name="Singh A."/>
            <person name="Thomas B.C."/>
            <person name="Baker B.J."/>
            <person name="Piceno Y.M."/>
            <person name="Andersen G.L."/>
            <person name="Banfield J.F."/>
        </authorList>
    </citation>
    <scope>NUCLEOTIDE SEQUENCE [LARGE SCALE GENOMIC DNA]</scope>
    <source>
        <strain evidence="6">56_747</strain>
    </source>
</reference>
<evidence type="ECO:0000313" key="5">
    <source>
        <dbReference type="EMBL" id="KUK43615.1"/>
    </source>
</evidence>
<reference evidence="7 8" key="2">
    <citation type="journal article" date="2015" name="MBio">
        <title>Genome-Resolved Metagenomic Analysis Reveals Roles for Candidate Phyla and Other Microbial Community Members in Biogeochemical Transformations in Oil Reservoirs.</title>
        <authorList>
            <person name="Hu P."/>
            <person name="Tom L."/>
            <person name="Singh A."/>
            <person name="Thomas B.C."/>
            <person name="Baker B.J."/>
            <person name="Piceno Y.M."/>
            <person name="Andersen G.L."/>
            <person name="Banfield J.F."/>
        </authorList>
    </citation>
    <scope>NUCLEOTIDE SEQUENCE [LARGE SCALE GENOMIC DNA]</scope>
    <source>
        <strain evidence="5">57_489</strain>
    </source>
</reference>
<name>A0A117LF19_9EURY</name>
<dbReference type="InterPro" id="IPR051462">
    <property type="entry name" value="CBS_domain-containing"/>
</dbReference>
<dbReference type="EMBL" id="LGFT01000060">
    <property type="protein sequence ID" value="KUK43615.1"/>
    <property type="molecule type" value="Genomic_DNA"/>
</dbReference>
<dbReference type="AlphaFoldDB" id="A0A117LF19"/>